<keyword evidence="2" id="KW-0832">Ubl conjugation</keyword>
<feature type="domain" description="Ubiquitin-like" evidence="3">
    <location>
        <begin position="33"/>
        <end position="101"/>
    </location>
</feature>
<dbReference type="Gene3D" id="3.10.20.90">
    <property type="entry name" value="Phosphatidylinositol 3-kinase Catalytic Subunit, Chain A, domain 1"/>
    <property type="match status" value="2"/>
</dbReference>
<dbReference type="GO" id="GO:0031625">
    <property type="term" value="F:ubiquitin protein ligase binding"/>
    <property type="evidence" value="ECO:0000318"/>
    <property type="project" value="GO_Central"/>
</dbReference>
<dbReference type="SUPFAM" id="SSF54236">
    <property type="entry name" value="Ubiquitin-like"/>
    <property type="match status" value="2"/>
</dbReference>
<dbReference type="GO" id="GO:0016567">
    <property type="term" value="P:protein ubiquitination"/>
    <property type="evidence" value="ECO:0000318"/>
    <property type="project" value="GO_Central"/>
</dbReference>
<dbReference type="InterPro" id="IPR050158">
    <property type="entry name" value="Ubiquitin_ubiquitin-like"/>
</dbReference>
<dbReference type="RefSeq" id="XP_016510469.1">
    <property type="nucleotide sequence ID" value="XM_016654983.1"/>
</dbReference>
<dbReference type="GO" id="GO:0005737">
    <property type="term" value="C:cytoplasm"/>
    <property type="evidence" value="ECO:0000318"/>
    <property type="project" value="GO_Central"/>
</dbReference>
<evidence type="ECO:0000313" key="4">
    <source>
        <dbReference type="RefSeq" id="XP_016510469.1"/>
    </source>
</evidence>
<evidence type="ECO:0000256" key="1">
    <source>
        <dbReference type="ARBA" id="ARBA00022499"/>
    </source>
</evidence>
<dbReference type="Pfam" id="PF00240">
    <property type="entry name" value="ubiquitin"/>
    <property type="match status" value="2"/>
</dbReference>
<dbReference type="KEGG" id="nta:107827781"/>
<proteinExistence type="predicted"/>
<evidence type="ECO:0000259" key="3">
    <source>
        <dbReference type="PROSITE" id="PS50053"/>
    </source>
</evidence>
<dbReference type="OrthoDB" id="1043111at2759"/>
<organism evidence="4">
    <name type="scientific">Nicotiana tabacum</name>
    <name type="common">Common tobacco</name>
    <dbReference type="NCBI Taxonomy" id="4097"/>
    <lineage>
        <taxon>Eukaryota</taxon>
        <taxon>Viridiplantae</taxon>
        <taxon>Streptophyta</taxon>
        <taxon>Embryophyta</taxon>
        <taxon>Tracheophyta</taxon>
        <taxon>Spermatophyta</taxon>
        <taxon>Magnoliopsida</taxon>
        <taxon>eudicotyledons</taxon>
        <taxon>Gunneridae</taxon>
        <taxon>Pentapetalae</taxon>
        <taxon>asterids</taxon>
        <taxon>lamiids</taxon>
        <taxon>Solanales</taxon>
        <taxon>Solanaceae</taxon>
        <taxon>Nicotianoideae</taxon>
        <taxon>Nicotianeae</taxon>
        <taxon>Nicotiana</taxon>
    </lineage>
</organism>
<dbReference type="STRING" id="4097.A0A1S4DB86"/>
<dbReference type="PaxDb" id="4097-A0A1S4DB86"/>
<protein>
    <submittedName>
        <fullName evidence="4">Ubiquitin-NEDD8-like protein RUB1</fullName>
    </submittedName>
</protein>
<gene>
    <name evidence="4" type="primary">LOC107827781</name>
</gene>
<reference evidence="4" key="1">
    <citation type="submission" date="2025-08" db="UniProtKB">
        <authorList>
            <consortium name="RefSeq"/>
        </authorList>
    </citation>
    <scope>IDENTIFICATION</scope>
</reference>
<dbReference type="InterPro" id="IPR019956">
    <property type="entry name" value="Ubiquitin_dom"/>
</dbReference>
<dbReference type="SMART" id="SM00213">
    <property type="entry name" value="UBQ"/>
    <property type="match status" value="2"/>
</dbReference>
<dbReference type="InterPro" id="IPR029071">
    <property type="entry name" value="Ubiquitin-like_domsf"/>
</dbReference>
<dbReference type="PROSITE" id="PS50053">
    <property type="entry name" value="UBIQUITIN_2"/>
    <property type="match status" value="2"/>
</dbReference>
<feature type="domain" description="Ubiquitin-like" evidence="3">
    <location>
        <begin position="107"/>
        <end position="163"/>
    </location>
</feature>
<evidence type="ECO:0000256" key="2">
    <source>
        <dbReference type="ARBA" id="ARBA00022843"/>
    </source>
</evidence>
<dbReference type="PRINTS" id="PR00348">
    <property type="entry name" value="UBIQUITIN"/>
</dbReference>
<dbReference type="PANTHER" id="PTHR10666">
    <property type="entry name" value="UBIQUITIN"/>
    <property type="match status" value="1"/>
</dbReference>
<dbReference type="AlphaFoldDB" id="A0A1S4DB86"/>
<accession>A0A1S4DB86</accession>
<dbReference type="GO" id="GO:0003729">
    <property type="term" value="F:mRNA binding"/>
    <property type="evidence" value="ECO:0007669"/>
    <property type="project" value="UniProtKB-ARBA"/>
</dbReference>
<dbReference type="GO" id="GO:0031386">
    <property type="term" value="F:protein tag activity"/>
    <property type="evidence" value="ECO:0000318"/>
    <property type="project" value="GO_Central"/>
</dbReference>
<dbReference type="InterPro" id="IPR000626">
    <property type="entry name" value="Ubiquitin-like_dom"/>
</dbReference>
<dbReference type="SMR" id="A0A1S4DB86"/>
<keyword evidence="1" id="KW-1017">Isopeptide bond</keyword>
<dbReference type="CDD" id="cd17039">
    <property type="entry name" value="Ubl_ubiquitin_like"/>
    <property type="match status" value="2"/>
</dbReference>
<dbReference type="GO" id="GO:0019941">
    <property type="term" value="P:modification-dependent protein catabolic process"/>
    <property type="evidence" value="ECO:0000318"/>
    <property type="project" value="GO_Central"/>
</dbReference>
<dbReference type="GO" id="GO:0005634">
    <property type="term" value="C:nucleus"/>
    <property type="evidence" value="ECO:0000318"/>
    <property type="project" value="GO_Central"/>
</dbReference>
<name>A0A1S4DB86_TOBAC</name>
<sequence length="179" mass="20118">MPIIIQDDTYRDVSNWRSLPKKILPKFGVEDVINVSGHSESKTFLLMVESDESIAAIKAYIQEEKGISFNKQKLLNEEGGVLRDTQTLLSVGIKKGSILVLRYALITQISVKTPTGHTIKVMVESDDTIADVKAAIQEKEGFRFHKQLIFFDGKRLADHQRLGIKNDDVLDHLLHICGC</sequence>